<comment type="similarity">
    <text evidence="2">Belongs to the galactose-3-O-sulfotransferase family.</text>
</comment>
<dbReference type="InterPro" id="IPR009729">
    <property type="entry name" value="Gal-3-0_sulfotransfrase"/>
</dbReference>
<evidence type="ECO:0000256" key="2">
    <source>
        <dbReference type="ARBA" id="ARBA00008124"/>
    </source>
</evidence>
<keyword evidence="4" id="KW-0812">Transmembrane</keyword>
<dbReference type="PANTHER" id="PTHR14647">
    <property type="entry name" value="GALACTOSE-3-O-SULFOTRANSFERASE"/>
    <property type="match status" value="1"/>
</dbReference>
<keyword evidence="11" id="KW-1185">Reference proteome</keyword>
<protein>
    <submittedName>
        <fullName evidence="10">Uncharacterized protein</fullName>
    </submittedName>
</protein>
<organism evidence="10 11">
    <name type="scientific">Ridgeia piscesae</name>
    <name type="common">Tubeworm</name>
    <dbReference type="NCBI Taxonomy" id="27915"/>
    <lineage>
        <taxon>Eukaryota</taxon>
        <taxon>Metazoa</taxon>
        <taxon>Spiralia</taxon>
        <taxon>Lophotrochozoa</taxon>
        <taxon>Annelida</taxon>
        <taxon>Polychaeta</taxon>
        <taxon>Sedentaria</taxon>
        <taxon>Canalipalpata</taxon>
        <taxon>Sabellida</taxon>
        <taxon>Siboglinidae</taxon>
        <taxon>Ridgeia</taxon>
    </lineage>
</organism>
<accession>A0AAD9N9E8</accession>
<keyword evidence="8" id="KW-0472">Membrane</keyword>
<gene>
    <name evidence="10" type="ORF">NP493_1679g00006</name>
</gene>
<evidence type="ECO:0000256" key="1">
    <source>
        <dbReference type="ARBA" id="ARBA00004323"/>
    </source>
</evidence>
<dbReference type="EMBL" id="JAODUO010001680">
    <property type="protein sequence ID" value="KAK2159911.1"/>
    <property type="molecule type" value="Genomic_DNA"/>
</dbReference>
<reference evidence="10" key="1">
    <citation type="journal article" date="2023" name="Mol. Biol. Evol.">
        <title>Third-Generation Sequencing Reveals the Adaptive Role of the Epigenome in Three Deep-Sea Polychaetes.</title>
        <authorList>
            <person name="Perez M."/>
            <person name="Aroh O."/>
            <person name="Sun Y."/>
            <person name="Lan Y."/>
            <person name="Juniper S.K."/>
            <person name="Young C.R."/>
            <person name="Angers B."/>
            <person name="Qian P.Y."/>
        </authorList>
    </citation>
    <scope>NUCLEOTIDE SEQUENCE</scope>
    <source>
        <strain evidence="10">R07B-5</strain>
    </source>
</reference>
<name>A0AAD9N9E8_RIDPI</name>
<evidence type="ECO:0000256" key="4">
    <source>
        <dbReference type="ARBA" id="ARBA00022692"/>
    </source>
</evidence>
<dbReference type="Proteomes" id="UP001209878">
    <property type="component" value="Unassembled WGS sequence"/>
</dbReference>
<dbReference type="SUPFAM" id="SSF52540">
    <property type="entry name" value="P-loop containing nucleoside triphosphate hydrolases"/>
    <property type="match status" value="1"/>
</dbReference>
<comment type="caution">
    <text evidence="10">The sequence shown here is derived from an EMBL/GenBank/DDBJ whole genome shotgun (WGS) entry which is preliminary data.</text>
</comment>
<keyword evidence="6" id="KW-1133">Transmembrane helix</keyword>
<keyword evidence="5" id="KW-0735">Signal-anchor</keyword>
<keyword evidence="3" id="KW-0808">Transferase</keyword>
<evidence type="ECO:0000256" key="8">
    <source>
        <dbReference type="ARBA" id="ARBA00023136"/>
    </source>
</evidence>
<dbReference type="GO" id="GO:0001733">
    <property type="term" value="F:galactosylceramide sulfotransferase activity"/>
    <property type="evidence" value="ECO:0007669"/>
    <property type="project" value="InterPro"/>
</dbReference>
<evidence type="ECO:0000256" key="7">
    <source>
        <dbReference type="ARBA" id="ARBA00023034"/>
    </source>
</evidence>
<evidence type="ECO:0000256" key="9">
    <source>
        <dbReference type="ARBA" id="ARBA00023180"/>
    </source>
</evidence>
<dbReference type="Gene3D" id="3.40.50.300">
    <property type="entry name" value="P-loop containing nucleotide triphosphate hydrolases"/>
    <property type="match status" value="1"/>
</dbReference>
<dbReference type="GO" id="GO:0009247">
    <property type="term" value="P:glycolipid biosynthetic process"/>
    <property type="evidence" value="ECO:0007669"/>
    <property type="project" value="InterPro"/>
</dbReference>
<keyword evidence="9" id="KW-0325">Glycoprotein</keyword>
<dbReference type="AlphaFoldDB" id="A0AAD9N9E8"/>
<evidence type="ECO:0000313" key="11">
    <source>
        <dbReference type="Proteomes" id="UP001209878"/>
    </source>
</evidence>
<dbReference type="PANTHER" id="PTHR14647:SF87">
    <property type="entry name" value="PUTATIVE-RELATED"/>
    <property type="match status" value="1"/>
</dbReference>
<keyword evidence="7" id="KW-0333">Golgi apparatus</keyword>
<proteinExistence type="inferred from homology"/>
<dbReference type="Pfam" id="PF06990">
    <property type="entry name" value="Gal-3-0_sulfotr"/>
    <property type="match status" value="1"/>
</dbReference>
<comment type="subcellular location">
    <subcellularLocation>
        <location evidence="1">Golgi apparatus membrane</location>
        <topology evidence="1">Single-pass type II membrane protein</topology>
    </subcellularLocation>
</comment>
<evidence type="ECO:0000313" key="10">
    <source>
        <dbReference type="EMBL" id="KAK2159911.1"/>
    </source>
</evidence>
<evidence type="ECO:0000256" key="5">
    <source>
        <dbReference type="ARBA" id="ARBA00022968"/>
    </source>
</evidence>
<dbReference type="InterPro" id="IPR027417">
    <property type="entry name" value="P-loop_NTPase"/>
</dbReference>
<evidence type="ECO:0000256" key="3">
    <source>
        <dbReference type="ARBA" id="ARBA00022679"/>
    </source>
</evidence>
<dbReference type="GO" id="GO:0000139">
    <property type="term" value="C:Golgi membrane"/>
    <property type="evidence" value="ECO:0007669"/>
    <property type="project" value="UniProtKB-SubCell"/>
</dbReference>
<sequence length="295" mass="35166">MVYIKTHKTASDTTTNILHRFGLRRKLAFVQPVHKHMHLCFPYLLEPYCFRPLKTKQFNIMCQHVVYTPEVMSRIMPPDTVYFTTIREPFARAKSSFAYFHMHDRARNLIGGNRFERYLEDIPRNERRIKSPDNFNARGTSCLPLGYSDTLNGMAFDLGFPTGFHYDTVDQSQNATFIREWMMALSRQFSLVMVVEYFHESLVLLRRLMCWTTEDIIYLKQNERKYINKNNSTNPKLIANFRRYNVPDYVLYDHFNRTLWRKIADAGDDFWAEVLPRVTDCWRLYTSHPKVAVER</sequence>
<evidence type="ECO:0000256" key="6">
    <source>
        <dbReference type="ARBA" id="ARBA00022989"/>
    </source>
</evidence>